<dbReference type="EMBL" id="CAADIL010000003">
    <property type="protein sequence ID" value="VFR62630.1"/>
    <property type="molecule type" value="Genomic_DNA"/>
</dbReference>
<dbReference type="CDD" id="cd07377">
    <property type="entry name" value="WHTH_GntR"/>
    <property type="match status" value="1"/>
</dbReference>
<dbReference type="PANTHER" id="PTHR43537:SF44">
    <property type="entry name" value="GNTR FAMILY REGULATORY PROTEIN"/>
    <property type="match status" value="1"/>
</dbReference>
<dbReference type="InterPro" id="IPR000524">
    <property type="entry name" value="Tscrpt_reg_HTH_GntR"/>
</dbReference>
<dbReference type="InterPro" id="IPR008920">
    <property type="entry name" value="TF_FadR/GntR_C"/>
</dbReference>
<dbReference type="Pfam" id="PF07729">
    <property type="entry name" value="FCD"/>
    <property type="match status" value="1"/>
</dbReference>
<dbReference type="InterPro" id="IPR036390">
    <property type="entry name" value="WH_DNA-bd_sf"/>
</dbReference>
<dbReference type="SUPFAM" id="SSF46785">
    <property type="entry name" value="Winged helix' DNA-binding domain"/>
    <property type="match status" value="1"/>
</dbReference>
<sequence>MAVTRPKSFHEQIVETLGRRIVSGEIAPQGQVPTEAALAESLGVGRLALREAMKALAARGLVVIRPKTGTHVLPREHWNLFDPLVLKWHTQAAAIDRKFLADLIELRRVIEPAAARLAAANGSNADIALMRESFEAMVAARTREDYIQADLRFHGMLLKASGNQFIGQLAGALSEVLKTSFSASSTHSADAAALGLHEDLLRACEARDPQAADQAVQALIARAVRNIASGQVAQGGPSQA</sequence>
<keyword evidence="3" id="KW-0804">Transcription</keyword>
<gene>
    <name evidence="5" type="ORF">ANDA3_1439</name>
    <name evidence="6" type="ORF">DAR2_1308</name>
    <name evidence="7" type="ORF">DAR3_1304</name>
</gene>
<dbReference type="SMART" id="SM00345">
    <property type="entry name" value="HTH_GNTR"/>
    <property type="match status" value="1"/>
</dbReference>
<dbReference type="AlphaFoldDB" id="A0A484SL27"/>
<dbReference type="PRINTS" id="PR00035">
    <property type="entry name" value="HTHGNTR"/>
</dbReference>
<dbReference type="Gene3D" id="1.20.120.530">
    <property type="entry name" value="GntR ligand-binding domain-like"/>
    <property type="match status" value="1"/>
</dbReference>
<dbReference type="GO" id="GO:0003700">
    <property type="term" value="F:DNA-binding transcription factor activity"/>
    <property type="evidence" value="ECO:0007669"/>
    <property type="project" value="InterPro"/>
</dbReference>
<dbReference type="PANTHER" id="PTHR43537">
    <property type="entry name" value="TRANSCRIPTIONAL REGULATOR, GNTR FAMILY"/>
    <property type="match status" value="1"/>
</dbReference>
<keyword evidence="2" id="KW-0238">DNA-binding</keyword>
<dbReference type="SUPFAM" id="SSF48008">
    <property type="entry name" value="GntR ligand-binding domain-like"/>
    <property type="match status" value="1"/>
</dbReference>
<dbReference type="GO" id="GO:0003677">
    <property type="term" value="F:DNA binding"/>
    <property type="evidence" value="ECO:0007669"/>
    <property type="project" value="UniProtKB-KW"/>
</dbReference>
<accession>A0A484SL27</accession>
<dbReference type="InterPro" id="IPR011711">
    <property type="entry name" value="GntR_C"/>
</dbReference>
<organism evidence="6">
    <name type="scientific">plant metagenome</name>
    <dbReference type="NCBI Taxonomy" id="1297885"/>
    <lineage>
        <taxon>unclassified sequences</taxon>
        <taxon>metagenomes</taxon>
        <taxon>organismal metagenomes</taxon>
    </lineage>
</organism>
<dbReference type="EMBL" id="CAADIJ010000028">
    <property type="protein sequence ID" value="VFR89180.1"/>
    <property type="molecule type" value="Genomic_DNA"/>
</dbReference>
<evidence type="ECO:0000256" key="1">
    <source>
        <dbReference type="ARBA" id="ARBA00023015"/>
    </source>
</evidence>
<evidence type="ECO:0000313" key="7">
    <source>
        <dbReference type="EMBL" id="VFR89180.1"/>
    </source>
</evidence>
<dbReference type="SMART" id="SM00895">
    <property type="entry name" value="FCD"/>
    <property type="match status" value="1"/>
</dbReference>
<evidence type="ECO:0000313" key="5">
    <source>
        <dbReference type="EMBL" id="VFR24787.1"/>
    </source>
</evidence>
<name>A0A484SL27_9ZZZZ</name>
<proteinExistence type="predicted"/>
<feature type="domain" description="HTH gntR-type" evidence="4">
    <location>
        <begin position="7"/>
        <end position="75"/>
    </location>
</feature>
<keyword evidence="1" id="KW-0805">Transcription regulation</keyword>
<evidence type="ECO:0000313" key="6">
    <source>
        <dbReference type="EMBL" id="VFR62630.1"/>
    </source>
</evidence>
<dbReference type="Pfam" id="PF00392">
    <property type="entry name" value="GntR"/>
    <property type="match status" value="1"/>
</dbReference>
<evidence type="ECO:0000256" key="3">
    <source>
        <dbReference type="ARBA" id="ARBA00023163"/>
    </source>
</evidence>
<protein>
    <submittedName>
        <fullName evidence="6">Transcriptional regulator, GntR family</fullName>
    </submittedName>
</protein>
<dbReference type="PROSITE" id="PS50949">
    <property type="entry name" value="HTH_GNTR"/>
    <property type="match status" value="1"/>
</dbReference>
<dbReference type="Gene3D" id="1.10.10.10">
    <property type="entry name" value="Winged helix-like DNA-binding domain superfamily/Winged helix DNA-binding domain"/>
    <property type="match status" value="1"/>
</dbReference>
<dbReference type="EMBL" id="CAADIC010000003">
    <property type="protein sequence ID" value="VFR24787.1"/>
    <property type="molecule type" value="Genomic_DNA"/>
</dbReference>
<evidence type="ECO:0000256" key="2">
    <source>
        <dbReference type="ARBA" id="ARBA00023125"/>
    </source>
</evidence>
<evidence type="ECO:0000259" key="4">
    <source>
        <dbReference type="PROSITE" id="PS50949"/>
    </source>
</evidence>
<reference evidence="6" key="1">
    <citation type="submission" date="2019-03" db="EMBL/GenBank/DDBJ databases">
        <authorList>
            <person name="Danneels B."/>
        </authorList>
    </citation>
    <scope>NUCLEOTIDE SEQUENCE</scope>
</reference>
<dbReference type="InterPro" id="IPR036388">
    <property type="entry name" value="WH-like_DNA-bd_sf"/>
</dbReference>